<evidence type="ECO:0000256" key="9">
    <source>
        <dbReference type="ARBA" id="ARBA00023136"/>
    </source>
</evidence>
<keyword evidence="13" id="KW-1185">Reference proteome</keyword>
<dbReference type="GO" id="GO:0098797">
    <property type="term" value="C:plasma membrane protein complex"/>
    <property type="evidence" value="ECO:0007669"/>
    <property type="project" value="TreeGrafter"/>
</dbReference>
<comment type="subcellular location">
    <subcellularLocation>
        <location evidence="1">Cell inner membrane</location>
        <topology evidence="1">Single-pass membrane protein</topology>
        <orientation evidence="1">Periplasmic side</orientation>
    </subcellularLocation>
</comment>
<dbReference type="HOGENOM" id="CLU_881727_0_0_9"/>
<dbReference type="PRINTS" id="PR01374">
    <property type="entry name" value="TONBPROTEIN"/>
</dbReference>
<dbReference type="eggNOG" id="COG0810">
    <property type="taxonomic scope" value="Bacteria"/>
</dbReference>
<evidence type="ECO:0000256" key="4">
    <source>
        <dbReference type="ARBA" id="ARBA00022475"/>
    </source>
</evidence>
<dbReference type="PANTHER" id="PTHR33446:SF2">
    <property type="entry name" value="PROTEIN TONB"/>
    <property type="match status" value="1"/>
</dbReference>
<keyword evidence="5" id="KW-0997">Cell inner membrane</keyword>
<keyword evidence="7" id="KW-0653">Protein transport</keyword>
<feature type="compositionally biased region" description="Basic and acidic residues" evidence="10">
    <location>
        <begin position="66"/>
        <end position="98"/>
    </location>
</feature>
<evidence type="ECO:0000256" key="3">
    <source>
        <dbReference type="ARBA" id="ARBA00022448"/>
    </source>
</evidence>
<keyword evidence="6" id="KW-0812">Transmembrane</keyword>
<dbReference type="GO" id="GO:0031992">
    <property type="term" value="F:energy transducer activity"/>
    <property type="evidence" value="ECO:0007669"/>
    <property type="project" value="InterPro"/>
</dbReference>
<dbReference type="RefSeq" id="WP_013277757.1">
    <property type="nucleotide sequence ID" value="NC_014378.1"/>
</dbReference>
<dbReference type="Pfam" id="PF03544">
    <property type="entry name" value="TonB_C"/>
    <property type="match status" value="1"/>
</dbReference>
<dbReference type="AlphaFoldDB" id="D9QVQ2"/>
<evidence type="ECO:0000256" key="8">
    <source>
        <dbReference type="ARBA" id="ARBA00022989"/>
    </source>
</evidence>
<dbReference type="KEGG" id="aar:Acear_0772"/>
<evidence type="ECO:0000256" key="10">
    <source>
        <dbReference type="SAM" id="MobiDB-lite"/>
    </source>
</evidence>
<evidence type="ECO:0000256" key="6">
    <source>
        <dbReference type="ARBA" id="ARBA00022692"/>
    </source>
</evidence>
<dbReference type="Proteomes" id="UP000001661">
    <property type="component" value="Chromosome"/>
</dbReference>
<feature type="compositionally biased region" description="Acidic residues" evidence="10">
    <location>
        <begin position="125"/>
        <end position="141"/>
    </location>
</feature>
<keyword evidence="4" id="KW-1003">Cell membrane</keyword>
<feature type="domain" description="TonB C-terminal" evidence="11">
    <location>
        <begin position="224"/>
        <end position="315"/>
    </location>
</feature>
<accession>D9QVQ2</accession>
<keyword evidence="9" id="KW-0472">Membrane</keyword>
<evidence type="ECO:0000256" key="7">
    <source>
        <dbReference type="ARBA" id="ARBA00022927"/>
    </source>
</evidence>
<dbReference type="PANTHER" id="PTHR33446">
    <property type="entry name" value="PROTEIN TONB-RELATED"/>
    <property type="match status" value="1"/>
</dbReference>
<evidence type="ECO:0000256" key="5">
    <source>
        <dbReference type="ARBA" id="ARBA00022519"/>
    </source>
</evidence>
<dbReference type="GO" id="GO:0030288">
    <property type="term" value="C:outer membrane-bounded periplasmic space"/>
    <property type="evidence" value="ECO:0007669"/>
    <property type="project" value="InterPro"/>
</dbReference>
<dbReference type="GO" id="GO:0055085">
    <property type="term" value="P:transmembrane transport"/>
    <property type="evidence" value="ECO:0007669"/>
    <property type="project" value="InterPro"/>
</dbReference>
<evidence type="ECO:0000256" key="1">
    <source>
        <dbReference type="ARBA" id="ARBA00004383"/>
    </source>
</evidence>
<proteinExistence type="inferred from homology"/>
<feature type="compositionally biased region" description="Acidic residues" evidence="10">
    <location>
        <begin position="99"/>
        <end position="109"/>
    </location>
</feature>
<feature type="compositionally biased region" description="Basic and acidic residues" evidence="10">
    <location>
        <begin position="142"/>
        <end position="196"/>
    </location>
</feature>
<dbReference type="InterPro" id="IPR037682">
    <property type="entry name" value="TonB_C"/>
</dbReference>
<dbReference type="InterPro" id="IPR006260">
    <property type="entry name" value="TonB/TolA_C"/>
</dbReference>
<dbReference type="Gene3D" id="3.30.1150.10">
    <property type="match status" value="1"/>
</dbReference>
<dbReference type="InterPro" id="IPR003538">
    <property type="entry name" value="TonB"/>
</dbReference>
<evidence type="ECO:0000259" key="11">
    <source>
        <dbReference type="PROSITE" id="PS52015"/>
    </source>
</evidence>
<evidence type="ECO:0000313" key="12">
    <source>
        <dbReference type="EMBL" id="ADL12311.1"/>
    </source>
</evidence>
<dbReference type="SUPFAM" id="SSF74653">
    <property type="entry name" value="TolA/TonB C-terminal domain"/>
    <property type="match status" value="1"/>
</dbReference>
<evidence type="ECO:0000313" key="13">
    <source>
        <dbReference type="Proteomes" id="UP000001661"/>
    </source>
</evidence>
<gene>
    <name evidence="12" type="ordered locus">Acear_0772</name>
</gene>
<feature type="compositionally biased region" description="Basic and acidic residues" evidence="10">
    <location>
        <begin position="110"/>
        <end position="124"/>
    </location>
</feature>
<keyword evidence="3" id="KW-0813">Transport</keyword>
<dbReference type="GO" id="GO:0015891">
    <property type="term" value="P:siderophore transport"/>
    <property type="evidence" value="ECO:0007669"/>
    <property type="project" value="InterPro"/>
</dbReference>
<evidence type="ECO:0000256" key="2">
    <source>
        <dbReference type="ARBA" id="ARBA00006555"/>
    </source>
</evidence>
<feature type="compositionally biased region" description="Low complexity" evidence="10">
    <location>
        <begin position="54"/>
        <end position="65"/>
    </location>
</feature>
<dbReference type="STRING" id="574087.Acear_0772"/>
<keyword evidence="8" id="KW-1133">Transmembrane helix</keyword>
<dbReference type="GO" id="GO:0015031">
    <property type="term" value="P:protein transport"/>
    <property type="evidence" value="ECO:0007669"/>
    <property type="project" value="UniProtKB-KW"/>
</dbReference>
<feature type="region of interest" description="Disordered" evidence="10">
    <location>
        <begin position="54"/>
        <end position="238"/>
    </location>
</feature>
<dbReference type="EMBL" id="CP002105">
    <property type="protein sequence ID" value="ADL12311.1"/>
    <property type="molecule type" value="Genomic_DNA"/>
</dbReference>
<dbReference type="NCBIfam" id="TIGR01352">
    <property type="entry name" value="tonB_Cterm"/>
    <property type="match status" value="1"/>
</dbReference>
<protein>
    <submittedName>
        <fullName evidence="12">TonB family protein</fullName>
    </submittedName>
</protein>
<reference evidence="12 13" key="1">
    <citation type="journal article" date="2010" name="Stand. Genomic Sci.">
        <title>Complete genome sequence of Acetohalobium arabaticum type strain (Z-7288).</title>
        <authorList>
            <person name="Sikorski J."/>
            <person name="Lapidus A."/>
            <person name="Chertkov O."/>
            <person name="Lucas S."/>
            <person name="Copeland A."/>
            <person name="Glavina Del Rio T."/>
            <person name="Nolan M."/>
            <person name="Tice H."/>
            <person name="Cheng J.F."/>
            <person name="Han C."/>
            <person name="Brambilla E."/>
            <person name="Pitluck S."/>
            <person name="Liolios K."/>
            <person name="Ivanova N."/>
            <person name="Mavromatis K."/>
            <person name="Mikhailova N."/>
            <person name="Pati A."/>
            <person name="Bruce D."/>
            <person name="Detter C."/>
            <person name="Tapia R."/>
            <person name="Goodwin L."/>
            <person name="Chen A."/>
            <person name="Palaniappan K."/>
            <person name="Land M."/>
            <person name="Hauser L."/>
            <person name="Chang Y.J."/>
            <person name="Jeffries C.D."/>
            <person name="Rohde M."/>
            <person name="Goker M."/>
            <person name="Spring S."/>
            <person name="Woyke T."/>
            <person name="Bristow J."/>
            <person name="Eisen J.A."/>
            <person name="Markowitz V."/>
            <person name="Hugenholtz P."/>
            <person name="Kyrpides N.C."/>
            <person name="Klenk H.P."/>
        </authorList>
    </citation>
    <scope>NUCLEOTIDE SEQUENCE [LARGE SCALE GENOMIC DNA]</scope>
    <source>
        <strain evidence="13">ATCC 49924 / DSM 5501 / Z-7288</strain>
    </source>
</reference>
<organism evidence="12 13">
    <name type="scientific">Acetohalobium arabaticum (strain ATCC 49924 / DSM 5501 / Z-7288)</name>
    <dbReference type="NCBI Taxonomy" id="574087"/>
    <lineage>
        <taxon>Bacteria</taxon>
        <taxon>Bacillati</taxon>
        <taxon>Bacillota</taxon>
        <taxon>Clostridia</taxon>
        <taxon>Halanaerobiales</taxon>
        <taxon>Halobacteroidaceae</taxon>
        <taxon>Acetohalobium</taxon>
    </lineage>
</organism>
<feature type="compositionally biased region" description="Polar residues" evidence="10">
    <location>
        <begin position="199"/>
        <end position="213"/>
    </location>
</feature>
<name>D9QVQ2_ACEAZ</name>
<dbReference type="PROSITE" id="PS52015">
    <property type="entry name" value="TONB_CTD"/>
    <property type="match status" value="1"/>
</dbReference>
<dbReference type="InterPro" id="IPR051045">
    <property type="entry name" value="TonB-dependent_transducer"/>
</dbReference>
<sequence>MRLLKKSITPLKVAFIIAVGLHLALFNFGSSIVKLDNLAHSQGNFSQKVRFKMAAASAEANPSSSADKEEEKEVEEQKETQEEKQEEQKESEDKVEEQKEVEEEPEPKEEEVKEVKKEELKEQQEPEQEEETEEQEEEMDRETEKKEPKEEKKKEPEPKEQKEDKEEEKSESKEEKKEAPQEKNKEEPEEKKRDEASEPNNATEASGQSSQETKQVDLTEGSKPGVEEPSLIDYKQPEYPERMKKREIEGKVVLKVLIDYEGQVDEITVRKSSGYKQLDLAAKKAAKEWRFNPARKEHQKIGSWILVPIRFRLEA</sequence>
<dbReference type="OrthoDB" id="9792439at2"/>
<comment type="similarity">
    <text evidence="2">Belongs to the TonB family.</text>
</comment>